<organism evidence="6 7">
    <name type="scientific">Candidatus Abyssobacteria bacterium SURF_17</name>
    <dbReference type="NCBI Taxonomy" id="2093361"/>
    <lineage>
        <taxon>Bacteria</taxon>
        <taxon>Pseudomonadati</taxon>
        <taxon>Candidatus Hydrogenedentota</taxon>
        <taxon>Candidatus Abyssobacteria</taxon>
    </lineage>
</organism>
<evidence type="ECO:0000313" key="7">
    <source>
        <dbReference type="Proteomes" id="UP000285961"/>
    </source>
</evidence>
<sequence length="356" mass="39667">MHNTSTDYKRIIVRLPNWVGDVVMATPTLRCLRRHFPNARIDVTLIPYVRKIIEGTPWFDNIIEYSPNGEHAGMGGFLKYVRRLRRENYDLALVLPNSFSSALLMFLTGAGRRVGYGRQGRGFLLTDPVTPPTENGKFVPQPMVEYYLRLCEEIGATAPSIKTELFVDSASEQRADELFARYHIGRGDAIVAINPGAAYGSSKLWNPARFAEVVDTLVEREGCDIVLLGAPHERKVVQAIVAAARSEFANLSEEDVELDLLKSIIKRCDLLITVDSGPRHFAVAFDKPVVVLMGPTDPRYTDCNTEKTIILRVDGLACAPCHIKECPTEHECMTGITSEMVVRAATQLLAKYVKKS</sequence>
<dbReference type="Gene3D" id="3.40.50.2000">
    <property type="entry name" value="Glycogen Phosphorylase B"/>
    <property type="match status" value="2"/>
</dbReference>
<dbReference type="EMBL" id="QZKI01000052">
    <property type="protein sequence ID" value="RJP71979.1"/>
    <property type="molecule type" value="Genomic_DNA"/>
</dbReference>
<dbReference type="AlphaFoldDB" id="A0A419F1D5"/>
<evidence type="ECO:0000256" key="5">
    <source>
        <dbReference type="ARBA" id="ARBA00047503"/>
    </source>
</evidence>
<dbReference type="CDD" id="cd03789">
    <property type="entry name" value="GT9_LPS_heptosyltransferase"/>
    <property type="match status" value="1"/>
</dbReference>
<keyword evidence="1" id="KW-0328">Glycosyltransferase</keyword>
<keyword evidence="2 6" id="KW-0808">Transferase</keyword>
<dbReference type="NCBIfam" id="TIGR02195">
    <property type="entry name" value="heptsyl_trn_II"/>
    <property type="match status" value="1"/>
</dbReference>
<dbReference type="Proteomes" id="UP000285961">
    <property type="component" value="Unassembled WGS sequence"/>
</dbReference>
<protein>
    <recommendedName>
        <fullName evidence="4">lipopolysaccharide heptosyltransferase II</fullName>
        <ecNumber evidence="4">2.4.99.24</ecNumber>
    </recommendedName>
</protein>
<dbReference type="Pfam" id="PF01075">
    <property type="entry name" value="Glyco_transf_9"/>
    <property type="match status" value="1"/>
</dbReference>
<dbReference type="InterPro" id="IPR051199">
    <property type="entry name" value="LPS_LOS_Heptosyltrfase"/>
</dbReference>
<comment type="caution">
    <text evidence="6">The sequence shown here is derived from an EMBL/GenBank/DDBJ whole genome shotgun (WGS) entry which is preliminary data.</text>
</comment>
<evidence type="ECO:0000256" key="4">
    <source>
        <dbReference type="ARBA" id="ARBA00044042"/>
    </source>
</evidence>
<comment type="catalytic activity">
    <reaction evidence="5">
        <text>an L-alpha-D-Hep-(1-&gt;5)-[alpha-Kdo-(2-&gt;4)]-alpha-Kdo-(2-&gt;6)-lipid A + ADP-L-glycero-beta-D-manno-heptose = an L-alpha-D-Hep-(1-&gt;3)-L-alpha-D-Hep-(1-&gt;5)-[alpha-Kdo-(2-&gt;4)]-alpha-Kdo-(2-&gt;6)-lipid A + ADP + H(+)</text>
        <dbReference type="Rhea" id="RHEA:74071"/>
        <dbReference type="ChEBI" id="CHEBI:15378"/>
        <dbReference type="ChEBI" id="CHEBI:61506"/>
        <dbReference type="ChEBI" id="CHEBI:193068"/>
        <dbReference type="ChEBI" id="CHEBI:193069"/>
        <dbReference type="ChEBI" id="CHEBI:456216"/>
        <dbReference type="EC" id="2.4.99.24"/>
    </reaction>
</comment>
<dbReference type="GO" id="GO:0008713">
    <property type="term" value="F:ADP-heptose-lipopolysaccharide heptosyltransferase activity"/>
    <property type="evidence" value="ECO:0007669"/>
    <property type="project" value="UniProtKB-EC"/>
</dbReference>
<dbReference type="InterPro" id="IPR011910">
    <property type="entry name" value="RfaF"/>
</dbReference>
<evidence type="ECO:0000313" key="6">
    <source>
        <dbReference type="EMBL" id="RJP71979.1"/>
    </source>
</evidence>
<gene>
    <name evidence="6" type="primary">waaF</name>
    <name evidence="6" type="ORF">C4532_06800</name>
</gene>
<name>A0A419F1D5_9BACT</name>
<evidence type="ECO:0000256" key="2">
    <source>
        <dbReference type="ARBA" id="ARBA00022679"/>
    </source>
</evidence>
<dbReference type="InterPro" id="IPR002201">
    <property type="entry name" value="Glyco_trans_9"/>
</dbReference>
<dbReference type="GO" id="GO:0009244">
    <property type="term" value="P:lipopolysaccharide core region biosynthetic process"/>
    <property type="evidence" value="ECO:0007669"/>
    <property type="project" value="TreeGrafter"/>
</dbReference>
<accession>A0A419F1D5</accession>
<dbReference type="PANTHER" id="PTHR30160:SF7">
    <property type="entry name" value="ADP-HEPTOSE--LPS HEPTOSYLTRANSFERASE 2"/>
    <property type="match status" value="1"/>
</dbReference>
<dbReference type="EC" id="2.4.99.24" evidence="4"/>
<evidence type="ECO:0000256" key="1">
    <source>
        <dbReference type="ARBA" id="ARBA00022676"/>
    </source>
</evidence>
<reference evidence="6 7" key="1">
    <citation type="journal article" date="2017" name="ISME J.">
        <title>Energy and carbon metabolisms in a deep terrestrial subsurface fluid microbial community.</title>
        <authorList>
            <person name="Momper L."/>
            <person name="Jungbluth S.P."/>
            <person name="Lee M.D."/>
            <person name="Amend J.P."/>
        </authorList>
    </citation>
    <scope>NUCLEOTIDE SEQUENCE [LARGE SCALE GENOMIC DNA]</scope>
    <source>
        <strain evidence="6">SURF_17</strain>
    </source>
</reference>
<dbReference type="SUPFAM" id="SSF53756">
    <property type="entry name" value="UDP-Glycosyltransferase/glycogen phosphorylase"/>
    <property type="match status" value="1"/>
</dbReference>
<dbReference type="GO" id="GO:0005829">
    <property type="term" value="C:cytosol"/>
    <property type="evidence" value="ECO:0007669"/>
    <property type="project" value="TreeGrafter"/>
</dbReference>
<comment type="similarity">
    <text evidence="3">Belongs to the glycosyltransferase 9 family.</text>
</comment>
<proteinExistence type="inferred from homology"/>
<dbReference type="PANTHER" id="PTHR30160">
    <property type="entry name" value="TETRAACYLDISACCHARIDE 4'-KINASE-RELATED"/>
    <property type="match status" value="1"/>
</dbReference>
<evidence type="ECO:0000256" key="3">
    <source>
        <dbReference type="ARBA" id="ARBA00043995"/>
    </source>
</evidence>